<dbReference type="Gene3D" id="3.30.750.24">
    <property type="entry name" value="STAS domain"/>
    <property type="match status" value="1"/>
</dbReference>
<name>A0A919WBW5_9ACTN</name>
<dbReference type="CDD" id="cd07043">
    <property type="entry name" value="STAS_anti-anti-sigma_factors"/>
    <property type="match status" value="1"/>
</dbReference>
<dbReference type="Pfam" id="PF13466">
    <property type="entry name" value="STAS_2"/>
    <property type="match status" value="1"/>
</dbReference>
<dbReference type="EMBL" id="BOQN01000143">
    <property type="protein sequence ID" value="GIM97404.1"/>
    <property type="molecule type" value="Genomic_DNA"/>
</dbReference>
<organism evidence="2 3">
    <name type="scientific">Paractinoplanes toevensis</name>
    <dbReference type="NCBI Taxonomy" id="571911"/>
    <lineage>
        <taxon>Bacteria</taxon>
        <taxon>Bacillati</taxon>
        <taxon>Actinomycetota</taxon>
        <taxon>Actinomycetes</taxon>
        <taxon>Micromonosporales</taxon>
        <taxon>Micromonosporaceae</taxon>
        <taxon>Paractinoplanes</taxon>
    </lineage>
</organism>
<keyword evidence="3" id="KW-1185">Reference proteome</keyword>
<dbReference type="Proteomes" id="UP000677082">
    <property type="component" value="Unassembled WGS sequence"/>
</dbReference>
<evidence type="ECO:0000259" key="1">
    <source>
        <dbReference type="PROSITE" id="PS50801"/>
    </source>
</evidence>
<dbReference type="InterPro" id="IPR052746">
    <property type="entry name" value="MlaB_ABC_Transporter"/>
</dbReference>
<dbReference type="SUPFAM" id="SSF52091">
    <property type="entry name" value="SpoIIaa-like"/>
    <property type="match status" value="1"/>
</dbReference>
<dbReference type="InterPro" id="IPR002645">
    <property type="entry name" value="STAS_dom"/>
</dbReference>
<reference evidence="2 3" key="1">
    <citation type="submission" date="2021-03" db="EMBL/GenBank/DDBJ databases">
        <title>Whole genome shotgun sequence of Actinoplanes toevensis NBRC 105298.</title>
        <authorList>
            <person name="Komaki H."/>
            <person name="Tamura T."/>
        </authorList>
    </citation>
    <scope>NUCLEOTIDE SEQUENCE [LARGE SCALE GENOMIC DNA]</scope>
    <source>
        <strain evidence="2 3">NBRC 105298</strain>
    </source>
</reference>
<dbReference type="PROSITE" id="PS50801">
    <property type="entry name" value="STAS"/>
    <property type="match status" value="1"/>
</dbReference>
<proteinExistence type="predicted"/>
<dbReference type="RefSeq" id="WP_213013042.1">
    <property type="nucleotide sequence ID" value="NZ_BOQN01000143.1"/>
</dbReference>
<dbReference type="PANTHER" id="PTHR35849">
    <property type="entry name" value="BLR2341 PROTEIN"/>
    <property type="match status" value="1"/>
</dbReference>
<dbReference type="AlphaFoldDB" id="A0A919WBW5"/>
<protein>
    <recommendedName>
        <fullName evidence="1">STAS domain-containing protein</fullName>
    </recommendedName>
</protein>
<comment type="caution">
    <text evidence="2">The sequence shown here is derived from an EMBL/GenBank/DDBJ whole genome shotgun (WGS) entry which is preliminary data.</text>
</comment>
<dbReference type="PANTHER" id="PTHR35849:SF2">
    <property type="entry name" value="BLR2341 PROTEIN"/>
    <property type="match status" value="1"/>
</dbReference>
<accession>A0A919WBW5</accession>
<feature type="domain" description="STAS" evidence="1">
    <location>
        <begin position="7"/>
        <end position="87"/>
    </location>
</feature>
<evidence type="ECO:0000313" key="2">
    <source>
        <dbReference type="EMBL" id="GIM97404.1"/>
    </source>
</evidence>
<sequence length="87" mass="9504">MTAPRRFVVDEELTIVTAADHRERLLAFLGDGNGVRVDLSGVADLDTAGLQVLMMTRNEGVRLNLPVEFTEPSPVVTEALALTRLEL</sequence>
<gene>
    <name evidence="2" type="ORF">Ato02nite_091970</name>
</gene>
<dbReference type="InterPro" id="IPR058548">
    <property type="entry name" value="MlaB-like_STAS"/>
</dbReference>
<evidence type="ECO:0000313" key="3">
    <source>
        <dbReference type="Proteomes" id="UP000677082"/>
    </source>
</evidence>
<dbReference type="InterPro" id="IPR036513">
    <property type="entry name" value="STAS_dom_sf"/>
</dbReference>